<evidence type="ECO:0000313" key="13">
    <source>
        <dbReference type="Proteomes" id="UP001209570"/>
    </source>
</evidence>
<dbReference type="Pfam" id="PF00198">
    <property type="entry name" value="2-oxoacid_dh"/>
    <property type="match status" value="2"/>
</dbReference>
<keyword evidence="10" id="KW-0812">Transmembrane</keyword>
<evidence type="ECO:0000259" key="11">
    <source>
        <dbReference type="Pfam" id="PF00198"/>
    </source>
</evidence>
<dbReference type="Gene3D" id="3.30.559.10">
    <property type="entry name" value="Chloramphenicol acetyltransferase-like domain"/>
    <property type="match status" value="1"/>
</dbReference>
<keyword evidence="5" id="KW-0816">Tricarboxylic acid cycle</keyword>
<dbReference type="InterPro" id="IPR001078">
    <property type="entry name" value="2-oxoacid_DH_actylTfrase"/>
</dbReference>
<evidence type="ECO:0000256" key="4">
    <source>
        <dbReference type="ARBA" id="ARBA00012945"/>
    </source>
</evidence>
<comment type="caution">
    <text evidence="12">The sequence shown here is derived from an EMBL/GenBank/DDBJ whole genome shotgun (WGS) entry which is preliminary data.</text>
</comment>
<reference evidence="12" key="1">
    <citation type="submission" date="2021-12" db="EMBL/GenBank/DDBJ databases">
        <title>Prjna785345.</title>
        <authorList>
            <person name="Rujirawat T."/>
            <person name="Krajaejun T."/>
        </authorList>
    </citation>
    <scope>NUCLEOTIDE SEQUENCE</scope>
    <source>
        <strain evidence="12">Pi057C3</strain>
    </source>
</reference>
<evidence type="ECO:0000256" key="2">
    <source>
        <dbReference type="ARBA" id="ARBA00005145"/>
    </source>
</evidence>
<organism evidence="12 13">
    <name type="scientific">Pythium insidiosum</name>
    <name type="common">Pythiosis disease agent</name>
    <dbReference type="NCBI Taxonomy" id="114742"/>
    <lineage>
        <taxon>Eukaryota</taxon>
        <taxon>Sar</taxon>
        <taxon>Stramenopiles</taxon>
        <taxon>Oomycota</taxon>
        <taxon>Peronosporomycetes</taxon>
        <taxon>Pythiales</taxon>
        <taxon>Pythiaceae</taxon>
        <taxon>Pythium</taxon>
    </lineage>
</organism>
<feature type="transmembrane region" description="Helical" evidence="10">
    <location>
        <begin position="63"/>
        <end position="83"/>
    </location>
</feature>
<comment type="similarity">
    <text evidence="3">Belongs to the 2-oxoacid dehydrogenase family.</text>
</comment>
<feature type="domain" description="2-oxoacid dehydrogenase acyltransferase catalytic" evidence="11">
    <location>
        <begin position="113"/>
        <end position="213"/>
    </location>
</feature>
<dbReference type="InterPro" id="IPR050537">
    <property type="entry name" value="2-oxoacid_dehydrogenase"/>
</dbReference>
<dbReference type="GO" id="GO:0006099">
    <property type="term" value="P:tricarboxylic acid cycle"/>
    <property type="evidence" value="ECO:0007669"/>
    <property type="project" value="UniProtKB-KW"/>
</dbReference>
<keyword evidence="8" id="KW-0012">Acyltransferase</keyword>
<gene>
    <name evidence="12" type="ORF">P43SY_000385</name>
</gene>
<keyword evidence="7" id="KW-0450">Lipoyl</keyword>
<comment type="cofactor">
    <cofactor evidence="1">
        <name>(R)-lipoate</name>
        <dbReference type="ChEBI" id="CHEBI:83088"/>
    </cofactor>
</comment>
<dbReference type="GO" id="GO:0005739">
    <property type="term" value="C:mitochondrion"/>
    <property type="evidence" value="ECO:0007669"/>
    <property type="project" value="TreeGrafter"/>
</dbReference>
<evidence type="ECO:0000256" key="8">
    <source>
        <dbReference type="ARBA" id="ARBA00023315"/>
    </source>
</evidence>
<dbReference type="EC" id="2.3.1.61" evidence="4"/>
<evidence type="ECO:0000256" key="10">
    <source>
        <dbReference type="SAM" id="Phobius"/>
    </source>
</evidence>
<protein>
    <recommendedName>
        <fullName evidence="4">dihydrolipoyllysine-residue succinyltransferase</fullName>
        <ecNumber evidence="4">2.3.1.61</ecNumber>
    </recommendedName>
    <alternativeName>
        <fullName evidence="9">2-oxoglutarate dehydrogenase complex component E2</fullName>
    </alternativeName>
</protein>
<dbReference type="SUPFAM" id="SSF52777">
    <property type="entry name" value="CoA-dependent acyltransferases"/>
    <property type="match status" value="1"/>
</dbReference>
<keyword evidence="6" id="KW-0808">Transferase</keyword>
<comment type="pathway">
    <text evidence="2">Amino-acid degradation; L-lysine degradation via saccharopine pathway; glutaryl-CoA from L-lysine: step 6/6.</text>
</comment>
<dbReference type="EMBL" id="JAKCXM010000035">
    <property type="protein sequence ID" value="KAJ0406201.1"/>
    <property type="molecule type" value="Genomic_DNA"/>
</dbReference>
<dbReference type="PANTHER" id="PTHR43416">
    <property type="entry name" value="DIHYDROLIPOYLLYSINE-RESIDUE SUCCINYLTRANSFERASE COMPONENT OF 2-OXOGLUTARATE DEHYDROGENASE COMPLEX, MITOCHONDRIAL-RELATED"/>
    <property type="match status" value="1"/>
</dbReference>
<keyword evidence="13" id="KW-1185">Reference proteome</keyword>
<keyword evidence="10" id="KW-1133">Transmembrane helix</keyword>
<evidence type="ECO:0000313" key="12">
    <source>
        <dbReference type="EMBL" id="KAJ0406201.1"/>
    </source>
</evidence>
<name>A0AAD5QDE6_PYTIN</name>
<evidence type="ECO:0000256" key="6">
    <source>
        <dbReference type="ARBA" id="ARBA00022679"/>
    </source>
</evidence>
<dbReference type="GO" id="GO:0004149">
    <property type="term" value="F:dihydrolipoyllysine-residue succinyltransferase activity"/>
    <property type="evidence" value="ECO:0007669"/>
    <property type="project" value="UniProtKB-EC"/>
</dbReference>
<evidence type="ECO:0000256" key="1">
    <source>
        <dbReference type="ARBA" id="ARBA00001938"/>
    </source>
</evidence>
<evidence type="ECO:0000256" key="3">
    <source>
        <dbReference type="ARBA" id="ARBA00007317"/>
    </source>
</evidence>
<accession>A0AAD5QDE6</accession>
<dbReference type="InterPro" id="IPR023213">
    <property type="entry name" value="CAT-like_dom_sf"/>
</dbReference>
<feature type="domain" description="2-oxoacid dehydrogenase acyltransferase catalytic" evidence="11">
    <location>
        <begin position="262"/>
        <end position="345"/>
    </location>
</feature>
<evidence type="ECO:0000256" key="5">
    <source>
        <dbReference type="ARBA" id="ARBA00022532"/>
    </source>
</evidence>
<proteinExistence type="inferred from homology"/>
<sequence length="350" mass="37645">MLKPTVALLGNNPTSLDPTAPPIDAIGHAPKSTAVLPLVQHVVSHSLQFGGGYLLLQWLEVPFKLHALLVTALVVWLVVMLFMGPSYMTPRRKLMIASFGAPDSGIILGTLSMDMTKTLPYIQQKRKETGEHITITHVVLRAVGAALANAPSVNGHIVFGNYYTAPAVDVSCVVSIDGGRDLGVCRLPSIDKMPLSHVAQRVQDATTRLRAGRDRKHSDRNLIWQVLPTYVIRPLVALSGWLGGCLGLSVAPLGIEPYMFGGCVVTSVGMMGLEHAYAPFTPFAQAPVLLTVGAIKDTPVAVDGNVVVRPVLTVTTTIDHRYVDGPQGARMALQLRRLVEDPSLLEPLKL</sequence>
<keyword evidence="10" id="KW-0472">Membrane</keyword>
<evidence type="ECO:0000256" key="7">
    <source>
        <dbReference type="ARBA" id="ARBA00022823"/>
    </source>
</evidence>
<evidence type="ECO:0000256" key="9">
    <source>
        <dbReference type="ARBA" id="ARBA00032406"/>
    </source>
</evidence>
<dbReference type="Proteomes" id="UP001209570">
    <property type="component" value="Unassembled WGS sequence"/>
</dbReference>
<dbReference type="AlphaFoldDB" id="A0AAD5QDE6"/>
<dbReference type="PANTHER" id="PTHR43416:SF5">
    <property type="entry name" value="DIHYDROLIPOYLLYSINE-RESIDUE SUCCINYLTRANSFERASE COMPONENT OF 2-OXOGLUTARATE DEHYDROGENASE COMPLEX, MITOCHONDRIAL"/>
    <property type="match status" value="1"/>
</dbReference>